<sequence>MDFNPFVNNPQFNPSKHLKSAKNKVQPWEQLKEGKCYEIKIEGEETRTYEVRGFWCDESDGTVFVILWPEGETRATDFVSNEILSVREINKNADM</sequence>
<evidence type="ECO:0000313" key="2">
    <source>
        <dbReference type="Proteomes" id="UP000180194"/>
    </source>
</evidence>
<dbReference type="Proteomes" id="UP000180194">
    <property type="component" value="Unassembled WGS sequence"/>
</dbReference>
<evidence type="ECO:0008006" key="3">
    <source>
        <dbReference type="Google" id="ProtNLM"/>
    </source>
</evidence>
<reference evidence="1 2" key="1">
    <citation type="submission" date="2016-07" db="EMBL/GenBank/DDBJ databases">
        <title>Bacillus oceanisediminis whole genome.</title>
        <authorList>
            <person name="Pal Y."/>
            <person name="Verma A."/>
            <person name="Mual P."/>
            <person name="Srinivasan K."/>
        </authorList>
    </citation>
    <scope>NUCLEOTIDE SEQUENCE [LARGE SCALE GENOMIC DNA]</scope>
    <source>
        <strain evidence="1 2">Bhandara28</strain>
    </source>
</reference>
<accession>A0ABX3CK46</accession>
<keyword evidence="2" id="KW-1185">Reference proteome</keyword>
<organism evidence="1 2">
    <name type="scientific">Cytobacillus oceanisediminis</name>
    <dbReference type="NCBI Taxonomy" id="665099"/>
    <lineage>
        <taxon>Bacteria</taxon>
        <taxon>Bacillati</taxon>
        <taxon>Bacillota</taxon>
        <taxon>Bacilli</taxon>
        <taxon>Bacillales</taxon>
        <taxon>Bacillaceae</taxon>
        <taxon>Cytobacillus</taxon>
    </lineage>
</organism>
<protein>
    <recommendedName>
        <fullName evidence="3">YolD-like protein</fullName>
    </recommendedName>
</protein>
<dbReference type="EMBL" id="MBRJ01000059">
    <property type="protein sequence ID" value="OHX41355.1"/>
    <property type="molecule type" value="Genomic_DNA"/>
</dbReference>
<comment type="caution">
    <text evidence="1">The sequence shown here is derived from an EMBL/GenBank/DDBJ whole genome shotgun (WGS) entry which is preliminary data.</text>
</comment>
<dbReference type="RefSeq" id="WP_071159845.1">
    <property type="nucleotide sequence ID" value="NZ_MBRJ01000059.1"/>
</dbReference>
<proteinExistence type="predicted"/>
<name>A0ABX3CK46_9BACI</name>
<evidence type="ECO:0000313" key="1">
    <source>
        <dbReference type="EMBL" id="OHX41355.1"/>
    </source>
</evidence>
<gene>
    <name evidence="1" type="ORF">BBV17_28575</name>
</gene>